<dbReference type="RefSeq" id="XP_009156888.1">
    <property type="nucleotide sequence ID" value="XM_009158640.1"/>
</dbReference>
<evidence type="ECO:0000256" key="2">
    <source>
        <dbReference type="ARBA" id="ARBA00008333"/>
    </source>
</evidence>
<gene>
    <name evidence="9" type="ORF">HMPREF1120_04509</name>
</gene>
<dbReference type="Proteomes" id="UP000007304">
    <property type="component" value="Unassembled WGS sequence"/>
</dbReference>
<dbReference type="InterPro" id="IPR004923">
    <property type="entry name" value="FTR1/Fip1/EfeU"/>
</dbReference>
<evidence type="ECO:0000256" key="8">
    <source>
        <dbReference type="SAM" id="Phobius"/>
    </source>
</evidence>
<protein>
    <submittedName>
        <fullName evidence="9">High-affinity iron transporter</fullName>
    </submittedName>
</protein>
<comment type="similarity">
    <text evidence="2">Belongs to the oxidase-dependent Fe transporter (OFeT) (TC 9.A.10.1) family.</text>
</comment>
<dbReference type="EMBL" id="JH226133">
    <property type="protein sequence ID" value="EHY56427.1"/>
    <property type="molecule type" value="Genomic_DNA"/>
</dbReference>
<dbReference type="AlphaFoldDB" id="H6C0J9"/>
<dbReference type="InParanoid" id="H6C0J9"/>
<dbReference type="GO" id="GO:0033573">
    <property type="term" value="C:high-affinity iron permease complex"/>
    <property type="evidence" value="ECO:0007669"/>
    <property type="project" value="InterPro"/>
</dbReference>
<reference evidence="9" key="1">
    <citation type="submission" date="2011-07" db="EMBL/GenBank/DDBJ databases">
        <title>The Genome Sequence of Exophiala (Wangiella) dermatitidis NIH/UT8656.</title>
        <authorList>
            <consortium name="The Broad Institute Genome Sequencing Platform"/>
            <person name="Cuomo C."/>
            <person name="Wang Z."/>
            <person name="Hunicke-Smith S."/>
            <person name="Szanislo P.J."/>
            <person name="Earl A."/>
            <person name="Young S.K."/>
            <person name="Zeng Q."/>
            <person name="Gargeya S."/>
            <person name="Fitzgerald M."/>
            <person name="Haas B."/>
            <person name="Abouelleil A."/>
            <person name="Alvarado L."/>
            <person name="Arachchi H.M."/>
            <person name="Berlin A."/>
            <person name="Brown A."/>
            <person name="Chapman S.B."/>
            <person name="Chen Z."/>
            <person name="Dunbar C."/>
            <person name="Freedman E."/>
            <person name="Gearin G."/>
            <person name="Gellesch M."/>
            <person name="Goldberg J."/>
            <person name="Griggs A."/>
            <person name="Gujja S."/>
            <person name="Heiman D."/>
            <person name="Howarth C."/>
            <person name="Larson L."/>
            <person name="Lui A."/>
            <person name="MacDonald P.J.P."/>
            <person name="Montmayeur A."/>
            <person name="Murphy C."/>
            <person name="Neiman D."/>
            <person name="Pearson M."/>
            <person name="Priest M."/>
            <person name="Roberts A."/>
            <person name="Saif S."/>
            <person name="Shea T."/>
            <person name="Shenoy N."/>
            <person name="Sisk P."/>
            <person name="Stolte C."/>
            <person name="Sykes S."/>
            <person name="Wortman J."/>
            <person name="Nusbaum C."/>
            <person name="Birren B."/>
        </authorList>
    </citation>
    <scope>NUCLEOTIDE SEQUENCE</scope>
    <source>
        <strain evidence="9">NIH/UT8656</strain>
    </source>
</reference>
<feature type="transmembrane region" description="Helical" evidence="8">
    <location>
        <begin position="116"/>
        <end position="139"/>
    </location>
</feature>
<evidence type="ECO:0000256" key="7">
    <source>
        <dbReference type="SAM" id="MobiDB-lite"/>
    </source>
</evidence>
<dbReference type="OMA" id="TSMQIFL"/>
<dbReference type="Pfam" id="PF03239">
    <property type="entry name" value="FTR1"/>
    <property type="match status" value="1"/>
</dbReference>
<dbReference type="PANTHER" id="PTHR31632">
    <property type="entry name" value="IRON TRANSPORTER FTH1"/>
    <property type="match status" value="1"/>
</dbReference>
<dbReference type="PANTHER" id="PTHR31632:SF2">
    <property type="entry name" value="PLASMA MEMBRANE IRON PERMEASE"/>
    <property type="match status" value="1"/>
</dbReference>
<dbReference type="GeneID" id="20309148"/>
<evidence type="ECO:0000313" key="9">
    <source>
        <dbReference type="EMBL" id="EHY56427.1"/>
    </source>
</evidence>
<keyword evidence="3" id="KW-0408">Iron</keyword>
<dbReference type="STRING" id="858893.H6C0J9"/>
<evidence type="ECO:0000256" key="5">
    <source>
        <dbReference type="ARBA" id="ARBA00022989"/>
    </source>
</evidence>
<dbReference type="VEuPathDB" id="FungiDB:HMPREF1120_04509"/>
<keyword evidence="3" id="KW-0410">Iron transport</keyword>
<organism evidence="9 10">
    <name type="scientific">Exophiala dermatitidis (strain ATCC 34100 / CBS 525.76 / NIH/UT8656)</name>
    <name type="common">Black yeast</name>
    <name type="synonym">Wangiella dermatitidis</name>
    <dbReference type="NCBI Taxonomy" id="858893"/>
    <lineage>
        <taxon>Eukaryota</taxon>
        <taxon>Fungi</taxon>
        <taxon>Dikarya</taxon>
        <taxon>Ascomycota</taxon>
        <taxon>Pezizomycotina</taxon>
        <taxon>Eurotiomycetes</taxon>
        <taxon>Chaetothyriomycetidae</taxon>
        <taxon>Chaetothyriales</taxon>
        <taxon>Herpotrichiellaceae</taxon>
        <taxon>Exophiala</taxon>
    </lineage>
</organism>
<keyword evidence="3" id="KW-0406">Ion transport</keyword>
<feature type="transmembrane region" description="Helical" evidence="8">
    <location>
        <begin position="211"/>
        <end position="232"/>
    </location>
</feature>
<accession>H6C0J9</accession>
<evidence type="ECO:0000256" key="1">
    <source>
        <dbReference type="ARBA" id="ARBA00004141"/>
    </source>
</evidence>
<feature type="transmembrane region" description="Helical" evidence="8">
    <location>
        <begin position="270"/>
        <end position="290"/>
    </location>
</feature>
<evidence type="ECO:0000313" key="10">
    <source>
        <dbReference type="Proteomes" id="UP000007304"/>
    </source>
</evidence>
<feature type="transmembrane region" description="Helical" evidence="8">
    <location>
        <begin position="151"/>
        <end position="173"/>
    </location>
</feature>
<dbReference type="eggNOG" id="ENOG502QQWE">
    <property type="taxonomic scope" value="Eukaryota"/>
</dbReference>
<keyword evidence="3" id="KW-0813">Transport</keyword>
<comment type="subcellular location">
    <subcellularLocation>
        <location evidence="1">Membrane</location>
        <topology evidence="1">Multi-pass membrane protein</topology>
    </subcellularLocation>
</comment>
<dbReference type="GO" id="GO:0015093">
    <property type="term" value="F:ferrous iron transmembrane transporter activity"/>
    <property type="evidence" value="ECO:0007669"/>
    <property type="project" value="TreeGrafter"/>
</dbReference>
<proteinExistence type="inferred from homology"/>
<feature type="transmembrane region" description="Helical" evidence="8">
    <location>
        <begin position="244"/>
        <end position="263"/>
    </location>
</feature>
<dbReference type="OrthoDB" id="4364at2759"/>
<keyword evidence="6 8" id="KW-0472">Membrane</keyword>
<dbReference type="HOGENOM" id="CLU_046738_0_1_1"/>
<name>H6C0J9_EXODN</name>
<feature type="transmembrane region" description="Helical" evidence="8">
    <location>
        <begin position="70"/>
        <end position="96"/>
    </location>
</feature>
<evidence type="ECO:0000256" key="4">
    <source>
        <dbReference type="ARBA" id="ARBA00022692"/>
    </source>
</evidence>
<feature type="transmembrane region" description="Helical" evidence="8">
    <location>
        <begin position="360"/>
        <end position="379"/>
    </location>
</feature>
<feature type="region of interest" description="Disordered" evidence="7">
    <location>
        <begin position="399"/>
        <end position="431"/>
    </location>
</feature>
<keyword evidence="10" id="KW-1185">Reference proteome</keyword>
<sequence>MFIVASQGWPYYNILSDGTDARCLLAFFTVLKRYIQGRAKQGTHQARNKGLLLVTSRLLPRSQITMVNVFAVPVFFIVFRETLETSIVVSVLLSFLKQQLGPDRDRNVYKKLRNQIWYGTFIGFFICLIVGCGLIGAFYGIGKDSWGPAEYIWEGVFALVAALIIAAMGAALLRVSKMQAKWRLKLAKALEATDNKNARLGNRFKLWAEKYAMFLLPFITILREGLEAIVFVGGVSLGLPASSIPLATVCGLAAGCAVGFIIYKGGNMAPLQVFLIVSTCFLYLVAAGLFSRGVWYLEADAWNKATGGDAAENGSGPGSYDIRNSVWHVNCCNPELNGGGGWGIFNALFGWQNSATYGSVISYNIFWLAVIVGFLLLRFKESRGHYPFMKAKATDPIIEDRKHSDDATSSASVPPATEKHTHRAKEISSDA</sequence>
<keyword evidence="5 8" id="KW-1133">Transmembrane helix</keyword>
<keyword evidence="4 8" id="KW-0812">Transmembrane</keyword>
<evidence type="ECO:0000256" key="3">
    <source>
        <dbReference type="ARBA" id="ARBA00022496"/>
    </source>
</evidence>
<evidence type="ECO:0000256" key="6">
    <source>
        <dbReference type="ARBA" id="ARBA00023136"/>
    </source>
</evidence>